<keyword evidence="3" id="KW-1185">Reference proteome</keyword>
<evidence type="ECO:0008006" key="4">
    <source>
        <dbReference type="Google" id="ProtNLM"/>
    </source>
</evidence>
<sequence>MTSSTNVQTFNTASHGYRNSRPKASPPFSIRFTDEERSRLDRAAGALSLAAYIRLKLFDDDMPRSRRSTKRRRQPSAELAVLSHMLGGLGQSRLASNLNQLAKAANTGTLPLSPEVERELKEACEAVQEMRRDLVAALGVKPEDGS</sequence>
<accession>E0TH04</accession>
<reference evidence="3" key="1">
    <citation type="submission" date="2010-08" db="EMBL/GenBank/DDBJ databases">
        <title>Genome sequence of Parvularcula bermudensis HTCC2503.</title>
        <authorList>
            <person name="Kang D.-M."/>
            <person name="Oh H.-M."/>
            <person name="Cho J.-C."/>
        </authorList>
    </citation>
    <scope>NUCLEOTIDE SEQUENCE [LARGE SCALE GENOMIC DNA]</scope>
    <source>
        <strain evidence="3">ATCC BAA-594 / HTCC2503 / KCTC 12087</strain>
    </source>
</reference>
<dbReference type="KEGG" id="pbr:PB2503_05867"/>
<dbReference type="HOGENOM" id="CLU_146726_0_0_5"/>
<dbReference type="AlphaFoldDB" id="E0TH04"/>
<dbReference type="Proteomes" id="UP000001302">
    <property type="component" value="Chromosome"/>
</dbReference>
<dbReference type="STRING" id="314260.PB2503_05867"/>
<reference evidence="2 3" key="2">
    <citation type="journal article" date="2011" name="J. Bacteriol.">
        <title>Complete genome sequence of strain HTCC2503T of Parvularcula bermudensis, the type species of the order "Parvularculales" in the class Alphaproteobacteria.</title>
        <authorList>
            <person name="Oh H.M."/>
            <person name="Kang I."/>
            <person name="Vergin K.L."/>
            <person name="Kang D."/>
            <person name="Rhee K.H."/>
            <person name="Giovannoni S.J."/>
            <person name="Cho J.C."/>
        </authorList>
    </citation>
    <scope>NUCLEOTIDE SEQUENCE [LARGE SCALE GENOMIC DNA]</scope>
    <source>
        <strain evidence="3">ATCC BAA-594 / HTCC2503 / KCTC 12087</strain>
    </source>
</reference>
<feature type="region of interest" description="Disordered" evidence="1">
    <location>
        <begin position="1"/>
        <end position="28"/>
    </location>
</feature>
<organism evidence="2 3">
    <name type="scientific">Parvularcula bermudensis (strain ATCC BAA-594 / HTCC2503 / KCTC 12087)</name>
    <dbReference type="NCBI Taxonomy" id="314260"/>
    <lineage>
        <taxon>Bacteria</taxon>
        <taxon>Pseudomonadati</taxon>
        <taxon>Pseudomonadota</taxon>
        <taxon>Alphaproteobacteria</taxon>
        <taxon>Parvularculales</taxon>
        <taxon>Parvularculaceae</taxon>
        <taxon>Parvularcula</taxon>
    </lineage>
</organism>
<name>E0TH04_PARBH</name>
<dbReference type="eggNOG" id="ENOG5032B39">
    <property type="taxonomic scope" value="Bacteria"/>
</dbReference>
<evidence type="ECO:0000313" key="2">
    <source>
        <dbReference type="EMBL" id="ADM09244.1"/>
    </source>
</evidence>
<gene>
    <name evidence="2" type="ordered locus">PB2503_05867</name>
</gene>
<evidence type="ECO:0000256" key="1">
    <source>
        <dbReference type="SAM" id="MobiDB-lite"/>
    </source>
</evidence>
<evidence type="ECO:0000313" key="3">
    <source>
        <dbReference type="Proteomes" id="UP000001302"/>
    </source>
</evidence>
<dbReference type="EMBL" id="CP002156">
    <property type="protein sequence ID" value="ADM09244.1"/>
    <property type="molecule type" value="Genomic_DNA"/>
</dbReference>
<proteinExistence type="predicted"/>
<protein>
    <recommendedName>
        <fullName evidence="4">Bacterial mobilisation domain-containing protein</fullName>
    </recommendedName>
</protein>
<dbReference type="RefSeq" id="WP_013300218.1">
    <property type="nucleotide sequence ID" value="NC_014414.1"/>
</dbReference>
<feature type="compositionally biased region" description="Polar residues" evidence="1">
    <location>
        <begin position="1"/>
        <end position="14"/>
    </location>
</feature>